<feature type="transmembrane region" description="Helical" evidence="9">
    <location>
        <begin position="162"/>
        <end position="185"/>
    </location>
</feature>
<evidence type="ECO:0000256" key="5">
    <source>
        <dbReference type="ARBA" id="ARBA00022741"/>
    </source>
</evidence>
<dbReference type="PANTHER" id="PTHR24421">
    <property type="entry name" value="NITRATE/NITRITE SENSOR PROTEIN NARX-RELATED"/>
    <property type="match status" value="1"/>
</dbReference>
<keyword evidence="6 11" id="KW-0418">Kinase</keyword>
<feature type="transmembrane region" description="Helical" evidence="9">
    <location>
        <begin position="111"/>
        <end position="130"/>
    </location>
</feature>
<evidence type="ECO:0000313" key="12">
    <source>
        <dbReference type="Proteomes" id="UP000295087"/>
    </source>
</evidence>
<feature type="domain" description="Signal transduction histidine kinase subgroup 3 dimerisation and phosphoacceptor" evidence="10">
    <location>
        <begin position="210"/>
        <end position="276"/>
    </location>
</feature>
<dbReference type="Proteomes" id="UP000295087">
    <property type="component" value="Unassembled WGS sequence"/>
</dbReference>
<organism evidence="11 12">
    <name type="scientific">Nocardia ignorata</name>
    <dbReference type="NCBI Taxonomy" id="145285"/>
    <lineage>
        <taxon>Bacteria</taxon>
        <taxon>Bacillati</taxon>
        <taxon>Actinomycetota</taxon>
        <taxon>Actinomycetes</taxon>
        <taxon>Mycobacteriales</taxon>
        <taxon>Nocardiaceae</taxon>
        <taxon>Nocardia</taxon>
    </lineage>
</organism>
<dbReference type="PANTHER" id="PTHR24421:SF10">
    <property type="entry name" value="NITRATE_NITRITE SENSOR PROTEIN NARQ"/>
    <property type="match status" value="1"/>
</dbReference>
<protein>
    <recommendedName>
        <fullName evidence="2">histidine kinase</fullName>
        <ecNumber evidence="2">2.7.13.3</ecNumber>
    </recommendedName>
</protein>
<keyword evidence="5" id="KW-0547">Nucleotide-binding</keyword>
<feature type="transmembrane region" description="Helical" evidence="9">
    <location>
        <begin position="137"/>
        <end position="156"/>
    </location>
</feature>
<dbReference type="SUPFAM" id="SSF55874">
    <property type="entry name" value="ATPase domain of HSP90 chaperone/DNA topoisomerase II/histidine kinase"/>
    <property type="match status" value="1"/>
</dbReference>
<dbReference type="EMBL" id="SNXK01000005">
    <property type="protein sequence ID" value="TDP33129.1"/>
    <property type="molecule type" value="Genomic_DNA"/>
</dbReference>
<dbReference type="EC" id="2.7.13.3" evidence="2"/>
<dbReference type="GO" id="GO:0000155">
    <property type="term" value="F:phosphorelay sensor kinase activity"/>
    <property type="evidence" value="ECO:0007669"/>
    <property type="project" value="InterPro"/>
</dbReference>
<sequence length="413" mass="43975">MPPGARATCSGGRPGVSWLRAVGPSAVDAYGGSVIDVRARPDLRRLLRWLPVAVVPVLLAASTYPGRFRVPVHYWVLAMSAAVVFAVGRRWPLAVSLVLSALAVPMFRTEAWGVAGLVPYLGAVALVDVVARTDRRLTVVLATGGWAAAVVLGWIGLHDTSIGRASTLVEGVAYVGLPLLLGLYLRGQRELADNLRLRAADAEARTRLDERAAMARELHDVVAHHMASIILRISVAGHVVRQADPRITAVLDDVRATATDALGDIRRLLAVLRDPALGEVALVEPDAVGAEIDAAVARVRAAGFTVESTVGDLDGLDAIRRLTLLRLVQESLTNVMKHANHAVPVRFTIDRDDDGITLTVVSGADNAETTPGHGIVGMRERTELAGGTLTATAEGQRWVVRAHLPDRPRGGQE</sequence>
<keyword evidence="8" id="KW-0902">Two-component regulatory system</keyword>
<keyword evidence="3" id="KW-0597">Phosphoprotein</keyword>
<dbReference type="InterPro" id="IPR050482">
    <property type="entry name" value="Sensor_HK_TwoCompSys"/>
</dbReference>
<accession>A0A4R6PAB5</accession>
<evidence type="ECO:0000256" key="9">
    <source>
        <dbReference type="SAM" id="Phobius"/>
    </source>
</evidence>
<dbReference type="Gene3D" id="1.20.5.1930">
    <property type="match status" value="1"/>
</dbReference>
<dbReference type="Gene3D" id="3.30.565.10">
    <property type="entry name" value="Histidine kinase-like ATPase, C-terminal domain"/>
    <property type="match status" value="1"/>
</dbReference>
<keyword evidence="7" id="KW-0067">ATP-binding</keyword>
<evidence type="ECO:0000313" key="11">
    <source>
        <dbReference type="EMBL" id="TDP33129.1"/>
    </source>
</evidence>
<keyword evidence="9" id="KW-0812">Transmembrane</keyword>
<evidence type="ECO:0000256" key="7">
    <source>
        <dbReference type="ARBA" id="ARBA00022840"/>
    </source>
</evidence>
<keyword evidence="12" id="KW-1185">Reference proteome</keyword>
<comment type="caution">
    <text evidence="11">The sequence shown here is derived from an EMBL/GenBank/DDBJ whole genome shotgun (WGS) entry which is preliminary data.</text>
</comment>
<keyword evidence="9" id="KW-0472">Membrane</keyword>
<evidence type="ECO:0000259" key="10">
    <source>
        <dbReference type="Pfam" id="PF07730"/>
    </source>
</evidence>
<evidence type="ECO:0000256" key="8">
    <source>
        <dbReference type="ARBA" id="ARBA00023012"/>
    </source>
</evidence>
<evidence type="ECO:0000256" key="4">
    <source>
        <dbReference type="ARBA" id="ARBA00022679"/>
    </source>
</evidence>
<reference evidence="11 12" key="1">
    <citation type="submission" date="2019-03" db="EMBL/GenBank/DDBJ databases">
        <title>Genomic Encyclopedia of Type Strains, Phase IV (KMG-IV): sequencing the most valuable type-strain genomes for metagenomic binning, comparative biology and taxonomic classification.</title>
        <authorList>
            <person name="Goeker M."/>
        </authorList>
    </citation>
    <scope>NUCLEOTIDE SEQUENCE [LARGE SCALE GENOMIC DNA]</scope>
    <source>
        <strain evidence="11 12">DSM 44496</strain>
    </source>
</reference>
<dbReference type="GO" id="GO:0016020">
    <property type="term" value="C:membrane"/>
    <property type="evidence" value="ECO:0007669"/>
    <property type="project" value="InterPro"/>
</dbReference>
<dbReference type="InterPro" id="IPR036890">
    <property type="entry name" value="HATPase_C_sf"/>
</dbReference>
<name>A0A4R6PAB5_NOCIG</name>
<comment type="catalytic activity">
    <reaction evidence="1">
        <text>ATP + protein L-histidine = ADP + protein N-phospho-L-histidine.</text>
        <dbReference type="EC" id="2.7.13.3"/>
    </reaction>
</comment>
<dbReference type="InterPro" id="IPR011712">
    <property type="entry name" value="Sig_transdc_His_kin_sub3_dim/P"/>
</dbReference>
<dbReference type="GO" id="GO:0046983">
    <property type="term" value="F:protein dimerization activity"/>
    <property type="evidence" value="ECO:0007669"/>
    <property type="project" value="InterPro"/>
</dbReference>
<proteinExistence type="predicted"/>
<dbReference type="CDD" id="cd16917">
    <property type="entry name" value="HATPase_UhpB-NarQ-NarX-like"/>
    <property type="match status" value="1"/>
</dbReference>
<feature type="transmembrane region" description="Helical" evidence="9">
    <location>
        <begin position="72"/>
        <end position="91"/>
    </location>
</feature>
<dbReference type="GO" id="GO:0005524">
    <property type="term" value="F:ATP binding"/>
    <property type="evidence" value="ECO:0007669"/>
    <property type="project" value="UniProtKB-KW"/>
</dbReference>
<gene>
    <name evidence="11" type="ORF">DFR75_105367</name>
</gene>
<keyword evidence="4" id="KW-0808">Transferase</keyword>
<dbReference type="AlphaFoldDB" id="A0A4R6PAB5"/>
<dbReference type="Pfam" id="PF07730">
    <property type="entry name" value="HisKA_3"/>
    <property type="match status" value="1"/>
</dbReference>
<evidence type="ECO:0000256" key="6">
    <source>
        <dbReference type="ARBA" id="ARBA00022777"/>
    </source>
</evidence>
<evidence type="ECO:0000256" key="2">
    <source>
        <dbReference type="ARBA" id="ARBA00012438"/>
    </source>
</evidence>
<evidence type="ECO:0000256" key="1">
    <source>
        <dbReference type="ARBA" id="ARBA00000085"/>
    </source>
</evidence>
<evidence type="ECO:0000256" key="3">
    <source>
        <dbReference type="ARBA" id="ARBA00022553"/>
    </source>
</evidence>
<keyword evidence="9" id="KW-1133">Transmembrane helix</keyword>